<dbReference type="GO" id="GO:0003677">
    <property type="term" value="F:DNA binding"/>
    <property type="evidence" value="ECO:0007669"/>
    <property type="project" value="UniProtKB-KW"/>
</dbReference>
<dbReference type="PROSITE" id="PS00397">
    <property type="entry name" value="RECOMBINASES_1"/>
    <property type="match status" value="1"/>
</dbReference>
<dbReference type="FunFam" id="3.40.50.1390:FF:000002">
    <property type="entry name" value="ORF1 in transposon ISC1904"/>
    <property type="match status" value="1"/>
</dbReference>
<dbReference type="Pfam" id="PF00239">
    <property type="entry name" value="Resolvase"/>
    <property type="match status" value="1"/>
</dbReference>
<dbReference type="InterPro" id="IPR006119">
    <property type="entry name" value="Resolv_N"/>
</dbReference>
<dbReference type="EMBL" id="FNSV01000005">
    <property type="protein sequence ID" value="SED49244.1"/>
    <property type="molecule type" value="Genomic_DNA"/>
</dbReference>
<gene>
    <name evidence="6" type="ORF">SAMN04490239_8498</name>
</gene>
<dbReference type="RefSeq" id="WP_072949319.1">
    <property type="nucleotide sequence ID" value="NZ_FNSV01000005.1"/>
</dbReference>
<accession>A0A1H5B5B2</accession>
<dbReference type="SMART" id="SM00857">
    <property type="entry name" value="Resolvase"/>
    <property type="match status" value="1"/>
</dbReference>
<evidence type="ECO:0000256" key="4">
    <source>
        <dbReference type="PROSITE-ProRule" id="PRU10137"/>
    </source>
</evidence>
<keyword evidence="3" id="KW-0233">DNA recombination</keyword>
<name>A0A1H5B5B2_9NOCA</name>
<dbReference type="PROSITE" id="PS51736">
    <property type="entry name" value="RECOMBINASES_3"/>
    <property type="match status" value="1"/>
</dbReference>
<evidence type="ECO:0000256" key="1">
    <source>
        <dbReference type="ARBA" id="ARBA00022908"/>
    </source>
</evidence>
<dbReference type="PANTHER" id="PTHR36172">
    <property type="match status" value="1"/>
</dbReference>
<proteinExistence type="predicted"/>
<protein>
    <submittedName>
        <fullName evidence="6">Putative resolvase</fullName>
    </submittedName>
</protein>
<reference evidence="7" key="1">
    <citation type="submission" date="2016-10" db="EMBL/GenBank/DDBJ databases">
        <authorList>
            <person name="Varghese N."/>
            <person name="Submissions S."/>
        </authorList>
    </citation>
    <scope>NUCLEOTIDE SEQUENCE [LARGE SCALE GENOMIC DNA]</scope>
    <source>
        <strain evidence="7">DSM 44498</strain>
    </source>
</reference>
<dbReference type="PANTHER" id="PTHR36172:SF1">
    <property type="entry name" value="RESOLVASE-RELATED"/>
    <property type="match status" value="1"/>
</dbReference>
<dbReference type="InterPro" id="IPR048046">
    <property type="entry name" value="Transpos_IS607"/>
</dbReference>
<feature type="active site" description="O-(5'-phospho-DNA)-serine intermediate" evidence="4">
    <location>
        <position position="57"/>
    </location>
</feature>
<dbReference type="OrthoDB" id="9814833at2"/>
<dbReference type="InterPro" id="IPR006118">
    <property type="entry name" value="Recombinase_CS"/>
</dbReference>
<evidence type="ECO:0000313" key="7">
    <source>
        <dbReference type="Proteomes" id="UP000183561"/>
    </source>
</evidence>
<evidence type="ECO:0000313" key="6">
    <source>
        <dbReference type="EMBL" id="SED49244.1"/>
    </source>
</evidence>
<dbReference type="GO" id="GO:0015074">
    <property type="term" value="P:DNA integration"/>
    <property type="evidence" value="ECO:0007669"/>
    <property type="project" value="UniProtKB-KW"/>
</dbReference>
<evidence type="ECO:0000259" key="5">
    <source>
        <dbReference type="PROSITE" id="PS51736"/>
    </source>
</evidence>
<keyword evidence="2" id="KW-0238">DNA-binding</keyword>
<dbReference type="InterPro" id="IPR051491">
    <property type="entry name" value="Recombinase/Transposase-rel"/>
</dbReference>
<keyword evidence="1" id="KW-0229">DNA integration</keyword>
<dbReference type="Proteomes" id="UP000183561">
    <property type="component" value="Unassembled WGS sequence"/>
</dbReference>
<dbReference type="NCBIfam" id="NF033518">
    <property type="entry name" value="transpos_IS607"/>
    <property type="match status" value="1"/>
</dbReference>
<dbReference type="GO" id="GO:0000150">
    <property type="term" value="F:DNA strand exchange activity"/>
    <property type="evidence" value="ECO:0007669"/>
    <property type="project" value="InterPro"/>
</dbReference>
<evidence type="ECO:0000256" key="2">
    <source>
        <dbReference type="ARBA" id="ARBA00023125"/>
    </source>
</evidence>
<dbReference type="AlphaFoldDB" id="A0A1H5B5B2"/>
<keyword evidence="7" id="KW-1185">Reference proteome</keyword>
<feature type="domain" description="Resolvase/invertase-type recombinase catalytic" evidence="5">
    <location>
        <begin position="49"/>
        <end position="194"/>
    </location>
</feature>
<evidence type="ECO:0000256" key="3">
    <source>
        <dbReference type="ARBA" id="ARBA00023172"/>
    </source>
</evidence>
<dbReference type="Gene3D" id="3.40.50.1390">
    <property type="entry name" value="Resolvase, N-terminal catalytic domain"/>
    <property type="match status" value="1"/>
</dbReference>
<organism evidence="6 7">
    <name type="scientific">Rhodococcus koreensis</name>
    <dbReference type="NCBI Taxonomy" id="99653"/>
    <lineage>
        <taxon>Bacteria</taxon>
        <taxon>Bacillati</taxon>
        <taxon>Actinomycetota</taxon>
        <taxon>Actinomycetes</taxon>
        <taxon>Mycobacteriales</taxon>
        <taxon>Nocardiaceae</taxon>
        <taxon>Rhodococcus</taxon>
    </lineage>
</organism>
<dbReference type="InterPro" id="IPR036162">
    <property type="entry name" value="Resolvase-like_N_sf"/>
</dbReference>
<dbReference type="SUPFAM" id="SSF53041">
    <property type="entry name" value="Resolvase-like"/>
    <property type="match status" value="1"/>
</dbReference>
<sequence length="198" mass="21414">MKLSAWAKEQGVSYRTALNWFHAGKLPVPARQLPTGTILIDPPVRESGVTVAYCRVSSHEQKSDLERQAGRVVTGAGERGLSIDRTITEIGSGLGGRAGKLRKLLADPAVTTIVVEHRDRLASFGVEYLEAALSAQGRRIVVLDDSEVVDDSEVADDLVREMTEVLTSMCVRLYGRRSASRRAAAGVRAAQAEPEEST</sequence>